<keyword evidence="2" id="KW-0813">Transport</keyword>
<dbReference type="Proteomes" id="UP001138961">
    <property type="component" value="Unassembled WGS sequence"/>
</dbReference>
<evidence type="ECO:0000256" key="9">
    <source>
        <dbReference type="SAM" id="Phobius"/>
    </source>
</evidence>
<feature type="chain" id="PRO_5046623091" evidence="10">
    <location>
        <begin position="21"/>
        <end position="644"/>
    </location>
</feature>
<evidence type="ECO:0000256" key="10">
    <source>
        <dbReference type="SAM" id="SignalP"/>
    </source>
</evidence>
<keyword evidence="7 9" id="KW-0472">Membrane</keyword>
<gene>
    <name evidence="11" type="primary">urtB</name>
    <name evidence="11" type="ORF">LGQ03_14330</name>
</gene>
<dbReference type="PANTHER" id="PTHR11795">
    <property type="entry name" value="BRANCHED-CHAIN AMINO ACID TRANSPORT SYSTEM PERMEASE PROTEIN LIVH"/>
    <property type="match status" value="1"/>
</dbReference>
<evidence type="ECO:0000313" key="12">
    <source>
        <dbReference type="Proteomes" id="UP001138961"/>
    </source>
</evidence>
<feature type="transmembrane region" description="Helical" evidence="9">
    <location>
        <begin position="575"/>
        <end position="600"/>
    </location>
</feature>
<dbReference type="RefSeq" id="WP_226748948.1">
    <property type="nucleotide sequence ID" value="NZ_JAJATZ010000008.1"/>
</dbReference>
<keyword evidence="4 9" id="KW-0812">Transmembrane</keyword>
<feature type="transmembrane region" description="Helical" evidence="9">
    <location>
        <begin position="612"/>
        <end position="629"/>
    </location>
</feature>
<protein>
    <submittedName>
        <fullName evidence="11">Urea ABC transporter permease subunit UrtB</fullName>
    </submittedName>
</protein>
<keyword evidence="12" id="KW-1185">Reference proteome</keyword>
<comment type="similarity">
    <text evidence="8">Belongs to the binding-protein-dependent transport system permease family. LivHM subfamily.</text>
</comment>
<accession>A0ABS8BXE6</accession>
<evidence type="ECO:0000256" key="4">
    <source>
        <dbReference type="ARBA" id="ARBA00022692"/>
    </source>
</evidence>
<feature type="transmembrane region" description="Helical" evidence="9">
    <location>
        <begin position="363"/>
        <end position="385"/>
    </location>
</feature>
<keyword evidence="3" id="KW-1003">Cell membrane</keyword>
<comment type="caution">
    <text evidence="11">The sequence shown here is derived from an EMBL/GenBank/DDBJ whole genome shotgun (WGS) entry which is preliminary data.</text>
</comment>
<feature type="transmembrane region" description="Helical" evidence="9">
    <location>
        <begin position="406"/>
        <end position="428"/>
    </location>
</feature>
<evidence type="ECO:0000256" key="8">
    <source>
        <dbReference type="ARBA" id="ARBA00037998"/>
    </source>
</evidence>
<proteinExistence type="inferred from homology"/>
<dbReference type="Pfam" id="PF02653">
    <property type="entry name" value="BPD_transp_2"/>
    <property type="match status" value="1"/>
</dbReference>
<dbReference type="EMBL" id="JAJATZ010000008">
    <property type="protein sequence ID" value="MCB5200422.1"/>
    <property type="molecule type" value="Genomic_DNA"/>
</dbReference>
<evidence type="ECO:0000256" key="1">
    <source>
        <dbReference type="ARBA" id="ARBA00004651"/>
    </source>
</evidence>
<dbReference type="CDD" id="cd06582">
    <property type="entry name" value="TM_PBP1_LivH_like"/>
    <property type="match status" value="1"/>
</dbReference>
<dbReference type="InterPro" id="IPR001851">
    <property type="entry name" value="ABC_transp_permease"/>
</dbReference>
<comment type="subcellular location">
    <subcellularLocation>
        <location evidence="1">Cell membrane</location>
        <topology evidence="1">Multi-pass membrane protein</topology>
    </subcellularLocation>
</comment>
<dbReference type="PANTHER" id="PTHR11795:SF447">
    <property type="entry name" value="ABC TRANSPORTER PERMEASE PROTEIN"/>
    <property type="match status" value="1"/>
</dbReference>
<evidence type="ECO:0000313" key="11">
    <source>
        <dbReference type="EMBL" id="MCB5200422.1"/>
    </source>
</evidence>
<evidence type="ECO:0000256" key="3">
    <source>
        <dbReference type="ARBA" id="ARBA00022475"/>
    </source>
</evidence>
<feature type="transmembrane region" description="Helical" evidence="9">
    <location>
        <begin position="489"/>
        <end position="509"/>
    </location>
</feature>
<reference evidence="11" key="1">
    <citation type="submission" date="2021-10" db="EMBL/GenBank/DDBJ databases">
        <title>Loktanella gaetbuli sp. nov., isolated from a tidal flat.</title>
        <authorList>
            <person name="Park S."/>
            <person name="Yoon J.-H."/>
        </authorList>
    </citation>
    <scope>NUCLEOTIDE SEQUENCE</scope>
    <source>
        <strain evidence="11">TSTF-M6</strain>
    </source>
</reference>
<feature type="signal peptide" evidence="10">
    <location>
        <begin position="1"/>
        <end position="20"/>
    </location>
</feature>
<organism evidence="11 12">
    <name type="scientific">Loktanella gaetbuli</name>
    <dbReference type="NCBI Taxonomy" id="2881335"/>
    <lineage>
        <taxon>Bacteria</taxon>
        <taxon>Pseudomonadati</taxon>
        <taxon>Pseudomonadota</taxon>
        <taxon>Alphaproteobacteria</taxon>
        <taxon>Rhodobacterales</taxon>
        <taxon>Roseobacteraceae</taxon>
        <taxon>Loktanella</taxon>
    </lineage>
</organism>
<name>A0ABS8BXE6_9RHOB</name>
<dbReference type="InterPro" id="IPR017779">
    <property type="entry name" value="ABC_UrtB_bac"/>
</dbReference>
<dbReference type="NCBIfam" id="TIGR03409">
    <property type="entry name" value="urea_trans_UrtB"/>
    <property type="match status" value="1"/>
</dbReference>
<keyword evidence="10" id="KW-0732">Signal</keyword>
<evidence type="ECO:0000256" key="6">
    <source>
        <dbReference type="ARBA" id="ARBA00022989"/>
    </source>
</evidence>
<evidence type="ECO:0000256" key="7">
    <source>
        <dbReference type="ARBA" id="ARBA00023136"/>
    </source>
</evidence>
<evidence type="ECO:0000256" key="2">
    <source>
        <dbReference type="ARBA" id="ARBA00022448"/>
    </source>
</evidence>
<evidence type="ECO:0000256" key="5">
    <source>
        <dbReference type="ARBA" id="ARBA00022970"/>
    </source>
</evidence>
<feature type="transmembrane region" description="Helical" evidence="9">
    <location>
        <begin position="540"/>
        <end position="563"/>
    </location>
</feature>
<keyword evidence="6 9" id="KW-1133">Transmembrane helix</keyword>
<sequence>MLRTLACLLIICAVANGAAAQTLQPILQTHAAEVADPSRGSVSVVLDDLVASGLPQVPTFLERWSDKGVWQNTADGQFYYGRTDGDDLALTDIDTGTQTTVDRAGYTELRPNGGVRRVIGTALVQFQLSDPDLGRRQSAIDSIARRPDADQLAPLLASIDGEPDTALRARKIQLANFLSASFAGDPGDRIAAIDSLSRDTSIEARAVLNQILTTRDVVATDAPDGNIARILTVGTDITADQAYDRLVAADLAPAAIPSAAVRDALAANITDGRVGGIPTAQLNTEATRAQAYAALADRGLVPPRLTEEGRAAAIAAHVFAEVYTEDDPAITDAARAALSSVETRVAAAGFADLTLDAMSLASIYFLAAIGLAITFGVMGVINMAHGEFIMMGAYTGYVVQQFVPDYTVSLILALPLAFAVTFAAGVAMERLVIRHLYHRPLETLLATFGISIALQQLAKNIFGTQARPLTSPGWLDGAWVMSDVIQISYIRIAIFVLALLFLGLILYILKRTRLGLEVRAVTQNPGMAASMGIDPDRINMLTFGLGSGIAGIAGVAIGLYAQVTSEMGANYIVQSFMTVVVGGVGNVWGTLAGASLIGSLQKGIEFLNPSNTLAAQTYMVLFIILFIQFRPKGIVAQKGRAAAD</sequence>
<dbReference type="InterPro" id="IPR052157">
    <property type="entry name" value="BCAA_transport_permease"/>
</dbReference>
<keyword evidence="5" id="KW-0029">Amino-acid transport</keyword>